<dbReference type="Gene3D" id="1.10.1200.10">
    <property type="entry name" value="ACP-like"/>
    <property type="match status" value="1"/>
</dbReference>
<dbReference type="InterPro" id="IPR009081">
    <property type="entry name" value="PP-bd_ACP"/>
</dbReference>
<keyword evidence="3" id="KW-0732">Signal</keyword>
<evidence type="ECO:0000256" key="3">
    <source>
        <dbReference type="SAM" id="SignalP"/>
    </source>
</evidence>
<accession>A0A6P7GIJ8</accession>
<keyword evidence="2" id="KW-0597">Phosphoprotein</keyword>
<protein>
    <submittedName>
        <fullName evidence="5">Fatty acid synthase-like</fullName>
    </submittedName>
</protein>
<dbReference type="SMART" id="SM00823">
    <property type="entry name" value="PKS_PP"/>
    <property type="match status" value="1"/>
</dbReference>
<feature type="chain" id="PRO_5027893049" evidence="3">
    <location>
        <begin position="19"/>
        <end position="80"/>
    </location>
</feature>
<reference evidence="5" key="1">
    <citation type="submission" date="2025-08" db="UniProtKB">
        <authorList>
            <consortium name="RefSeq"/>
        </authorList>
    </citation>
    <scope>IDENTIFICATION</scope>
    <source>
        <tissue evidence="5">Whole insect</tissue>
    </source>
</reference>
<dbReference type="SUPFAM" id="SSF47336">
    <property type="entry name" value="ACP-like"/>
    <property type="match status" value="1"/>
</dbReference>
<dbReference type="GO" id="GO:0031177">
    <property type="term" value="F:phosphopantetheine binding"/>
    <property type="evidence" value="ECO:0007669"/>
    <property type="project" value="InterPro"/>
</dbReference>
<keyword evidence="1" id="KW-0596">Phosphopantetheine</keyword>
<proteinExistence type="predicted"/>
<dbReference type="PROSITE" id="PS50075">
    <property type="entry name" value="CARRIER"/>
    <property type="match status" value="1"/>
</dbReference>
<evidence type="ECO:0000313" key="5">
    <source>
        <dbReference type="RefSeq" id="XP_028149524.1"/>
    </source>
</evidence>
<evidence type="ECO:0000256" key="2">
    <source>
        <dbReference type="ARBA" id="ARBA00022553"/>
    </source>
</evidence>
<dbReference type="InParanoid" id="A0A6P7GIJ8"/>
<dbReference type="InterPro" id="IPR036736">
    <property type="entry name" value="ACP-like_sf"/>
</dbReference>
<evidence type="ECO:0000259" key="4">
    <source>
        <dbReference type="PROSITE" id="PS50075"/>
    </source>
</evidence>
<sequence length="80" mass="8843">MKAATTMSLLHMVASILGVETIDSIDKTTTLMQLGMDSLMTLEIKQTLYRVCQISLGIDSIGLLTFELLSTYEQNKTAKE</sequence>
<name>A0A6P7GIJ8_DIAVI</name>
<dbReference type="AlphaFoldDB" id="A0A6P7GIJ8"/>
<feature type="signal peptide" evidence="3">
    <location>
        <begin position="1"/>
        <end position="18"/>
    </location>
</feature>
<feature type="domain" description="Carrier" evidence="4">
    <location>
        <begin position="3"/>
        <end position="80"/>
    </location>
</feature>
<dbReference type="InterPro" id="IPR020806">
    <property type="entry name" value="PKS_PP-bd"/>
</dbReference>
<gene>
    <name evidence="5" type="primary">LOC114342916</name>
</gene>
<dbReference type="Pfam" id="PF00550">
    <property type="entry name" value="PP-binding"/>
    <property type="match status" value="1"/>
</dbReference>
<evidence type="ECO:0000256" key="1">
    <source>
        <dbReference type="ARBA" id="ARBA00022450"/>
    </source>
</evidence>
<organism evidence="5">
    <name type="scientific">Diabrotica virgifera virgifera</name>
    <name type="common">western corn rootworm</name>
    <dbReference type="NCBI Taxonomy" id="50390"/>
    <lineage>
        <taxon>Eukaryota</taxon>
        <taxon>Metazoa</taxon>
        <taxon>Ecdysozoa</taxon>
        <taxon>Arthropoda</taxon>
        <taxon>Hexapoda</taxon>
        <taxon>Insecta</taxon>
        <taxon>Pterygota</taxon>
        <taxon>Neoptera</taxon>
        <taxon>Endopterygota</taxon>
        <taxon>Coleoptera</taxon>
        <taxon>Polyphaga</taxon>
        <taxon>Cucujiformia</taxon>
        <taxon>Chrysomeloidea</taxon>
        <taxon>Chrysomelidae</taxon>
        <taxon>Galerucinae</taxon>
        <taxon>Diabroticina</taxon>
        <taxon>Diabroticites</taxon>
        <taxon>Diabrotica</taxon>
    </lineage>
</organism>
<dbReference type="RefSeq" id="XP_028149524.1">
    <property type="nucleotide sequence ID" value="XM_028293723.1"/>
</dbReference>